<evidence type="ECO:0000259" key="3">
    <source>
        <dbReference type="Pfam" id="PF00656"/>
    </source>
</evidence>
<accession>A0A423DU67</accession>
<keyword evidence="2" id="KW-0732">Signal</keyword>
<comment type="caution">
    <text evidence="4">The sequence shown here is derived from an EMBL/GenBank/DDBJ whole genome shotgun (WGS) entry which is preliminary data.</text>
</comment>
<dbReference type="InterPro" id="IPR011600">
    <property type="entry name" value="Pept_C14_caspase"/>
</dbReference>
<name>A0A423DU67_9PSED</name>
<dbReference type="Gene3D" id="3.40.50.1460">
    <property type="match status" value="1"/>
</dbReference>
<protein>
    <recommendedName>
        <fullName evidence="3">Peptidase C14 caspase domain-containing protein</fullName>
    </recommendedName>
</protein>
<evidence type="ECO:0000313" key="4">
    <source>
        <dbReference type="EMBL" id="ROL75573.1"/>
    </source>
</evidence>
<dbReference type="InterPro" id="IPR029030">
    <property type="entry name" value="Caspase-like_dom_sf"/>
</dbReference>
<evidence type="ECO:0000313" key="5">
    <source>
        <dbReference type="Proteomes" id="UP000285286"/>
    </source>
</evidence>
<feature type="domain" description="Peptidase C14 caspase" evidence="3">
    <location>
        <begin position="845"/>
        <end position="1081"/>
    </location>
</feature>
<feature type="region of interest" description="Disordered" evidence="1">
    <location>
        <begin position="276"/>
        <end position="305"/>
    </location>
</feature>
<dbReference type="Pfam" id="PF00656">
    <property type="entry name" value="Peptidase_C14"/>
    <property type="match status" value="1"/>
</dbReference>
<dbReference type="Proteomes" id="UP000285286">
    <property type="component" value="Unassembled WGS sequence"/>
</dbReference>
<sequence>MLRIPLQPLILLLVLPTLNTYVPGSTAAECSSDSRYEFNTPTQEAVAGKPVTVVWQRTIDNSTEQAETLVLQTSEQARFGPGDYLALRHPVKNSEGSGWVSRVLIPVVKGHNASGSVEIIPLQAGRLDIYWSTASTHNCVLPLSADNLFSINVLPGPPKLYVDPPDRSQPQRMEAAKGAPYILEVHDGYYKVFNSVSGELVLSKTGVEPVFSPSGRFLTSKLPGNDLLQLFDLSVPREIFLSNAAIVAFSHHDSFALVVGGDSGSWLVRTLQDGSSSNASVTNVQEEDAQSETPSKQPSEPLELLPGQSFAGSDGFFTDQHELFLSLTSRLVAYRESATSGPDGSTSYQATEPLVFDLISRQPIAQNDARFDTAVKQLLQSDRDNEITSWSSDGDLAVTWIADDRYLPLTVTSTTVSTQVAAHVQSLRGQLKGFTDDGMPLIRDIATALSELDGNVQFSGSRALLSFVTSGNPKRAREIERELQGFYDKKRLLFERIEDNGYEAAKLPDPLSTAAENDITEADLSNQGQRFWRWNVGGRRYWLQQSAQAGRRGGTTSLVLLSSEGTQLRYVDFEERASEENKTFDSAYVLGDGRFQLNEINQPAAVSLIGDQYLAISPKPSDSLLIFDLKSWGIYCSIAVTEGSNLTQKIDLVKSKPILLQERSDNTFSFYDCANEQGILHGQFVNGEVVLTNPDGFYDGPVEATEMLRAKSAGLAGTLYLSQFEGKFKVPGLLAKSINAQKIDPVTLAPPPVLITTQAPSRTGDLISLRATGSVPLSLLRIVGDGRILQNTTLQGRDETVNLDLNSFPSHPQLTAVAFDQNGLTSSPLTINNPLAKGASKGKLIAFALGVNAYQDARLPTLSYGVSDARRVLAALNHAQGYASLEIAQPFDQNSSKEQVLARIQEAVSKAGDNDTLFFSFSGHGLKSQSGTLALATTDTNLDAINETALLWSDVAAALSPAKARIVILLDACHAGLADPKFAASNDLAADRLTSQSGASIIIFSAAKGRQFSEEAREVKGGVFSVAFADIVSRNRKQFDLNADSQIQMSELSRALKAQVGNMTDQRQSPWLSRNEMFGDFPLF</sequence>
<dbReference type="AlphaFoldDB" id="A0A423DU67"/>
<dbReference type="SUPFAM" id="SSF52129">
    <property type="entry name" value="Caspase-like"/>
    <property type="match status" value="1"/>
</dbReference>
<dbReference type="EMBL" id="MOAM01000015">
    <property type="protein sequence ID" value="ROL75573.1"/>
    <property type="molecule type" value="Genomic_DNA"/>
</dbReference>
<feature type="signal peptide" evidence="2">
    <location>
        <begin position="1"/>
        <end position="27"/>
    </location>
</feature>
<gene>
    <name evidence="4" type="ORF">BHU25_09230</name>
</gene>
<dbReference type="RefSeq" id="WP_123565546.1">
    <property type="nucleotide sequence ID" value="NZ_MOAM01000015.1"/>
</dbReference>
<proteinExistence type="predicted"/>
<reference evidence="4 5" key="1">
    <citation type="submission" date="2016-10" db="EMBL/GenBank/DDBJ databases">
        <title>Comparative genome analysis of multiple Pseudomonas spp. focuses on biocontrol and plant growth promoting traits.</title>
        <authorList>
            <person name="Tao X.-Y."/>
            <person name="Taylor C.G."/>
        </authorList>
    </citation>
    <scope>NUCLEOTIDE SEQUENCE [LARGE SCALE GENOMIC DNA]</scope>
    <source>
        <strain evidence="4 5">15D11</strain>
    </source>
</reference>
<dbReference type="GO" id="GO:0006508">
    <property type="term" value="P:proteolysis"/>
    <property type="evidence" value="ECO:0007669"/>
    <property type="project" value="InterPro"/>
</dbReference>
<organism evidence="4 5">
    <name type="scientific">Pseudomonas vranovensis</name>
    <dbReference type="NCBI Taxonomy" id="321661"/>
    <lineage>
        <taxon>Bacteria</taxon>
        <taxon>Pseudomonadati</taxon>
        <taxon>Pseudomonadota</taxon>
        <taxon>Gammaproteobacteria</taxon>
        <taxon>Pseudomonadales</taxon>
        <taxon>Pseudomonadaceae</taxon>
        <taxon>Pseudomonas</taxon>
    </lineage>
</organism>
<evidence type="ECO:0000256" key="2">
    <source>
        <dbReference type="SAM" id="SignalP"/>
    </source>
</evidence>
<feature type="chain" id="PRO_5018987018" description="Peptidase C14 caspase domain-containing protein" evidence="2">
    <location>
        <begin position="28"/>
        <end position="1084"/>
    </location>
</feature>
<evidence type="ECO:0000256" key="1">
    <source>
        <dbReference type="SAM" id="MobiDB-lite"/>
    </source>
</evidence>
<keyword evidence="5" id="KW-1185">Reference proteome</keyword>
<dbReference type="GO" id="GO:0004197">
    <property type="term" value="F:cysteine-type endopeptidase activity"/>
    <property type="evidence" value="ECO:0007669"/>
    <property type="project" value="InterPro"/>
</dbReference>